<evidence type="ECO:0000313" key="1">
    <source>
        <dbReference type="EMBL" id="GIY53753.1"/>
    </source>
</evidence>
<gene>
    <name evidence="1" type="ORF">CEXT_758041</name>
</gene>
<dbReference type="AlphaFoldDB" id="A0AAV4U7G9"/>
<name>A0AAV4U7G9_CAEEX</name>
<accession>A0AAV4U7G9</accession>
<dbReference type="EMBL" id="BPLR01012399">
    <property type="protein sequence ID" value="GIY53753.1"/>
    <property type="molecule type" value="Genomic_DNA"/>
</dbReference>
<protein>
    <submittedName>
        <fullName evidence="1">Uncharacterized protein</fullName>
    </submittedName>
</protein>
<evidence type="ECO:0000313" key="2">
    <source>
        <dbReference type="Proteomes" id="UP001054945"/>
    </source>
</evidence>
<sequence length="85" mass="9165">MFQKAEGACGDGPLCSAKTENAEESGTPGLAGSLLCSEREAACSGTYANLIIVLFRIESELSDSLFDIPHQRRILFDDIPISHIH</sequence>
<proteinExistence type="predicted"/>
<reference evidence="1 2" key="1">
    <citation type="submission" date="2021-06" db="EMBL/GenBank/DDBJ databases">
        <title>Caerostris extrusa draft genome.</title>
        <authorList>
            <person name="Kono N."/>
            <person name="Arakawa K."/>
        </authorList>
    </citation>
    <scope>NUCLEOTIDE SEQUENCE [LARGE SCALE GENOMIC DNA]</scope>
</reference>
<dbReference type="Proteomes" id="UP001054945">
    <property type="component" value="Unassembled WGS sequence"/>
</dbReference>
<organism evidence="1 2">
    <name type="scientific">Caerostris extrusa</name>
    <name type="common">Bark spider</name>
    <name type="synonym">Caerostris bankana</name>
    <dbReference type="NCBI Taxonomy" id="172846"/>
    <lineage>
        <taxon>Eukaryota</taxon>
        <taxon>Metazoa</taxon>
        <taxon>Ecdysozoa</taxon>
        <taxon>Arthropoda</taxon>
        <taxon>Chelicerata</taxon>
        <taxon>Arachnida</taxon>
        <taxon>Araneae</taxon>
        <taxon>Araneomorphae</taxon>
        <taxon>Entelegynae</taxon>
        <taxon>Araneoidea</taxon>
        <taxon>Araneidae</taxon>
        <taxon>Caerostris</taxon>
    </lineage>
</organism>
<comment type="caution">
    <text evidence="1">The sequence shown here is derived from an EMBL/GenBank/DDBJ whole genome shotgun (WGS) entry which is preliminary data.</text>
</comment>
<keyword evidence="2" id="KW-1185">Reference proteome</keyword>